<proteinExistence type="predicted"/>
<dbReference type="AlphaFoldDB" id="A0A0R2LLS9"/>
<dbReference type="SUPFAM" id="SSF52540">
    <property type="entry name" value="P-loop containing nucleoside triphosphate hydrolases"/>
    <property type="match status" value="1"/>
</dbReference>
<dbReference type="InterPro" id="IPR050678">
    <property type="entry name" value="DNA_Partitioning_ATPase"/>
</dbReference>
<name>A0A0R2LLS9_9LACO</name>
<dbReference type="Gene3D" id="3.40.50.300">
    <property type="entry name" value="P-loop containing nucleotide triphosphate hydrolases"/>
    <property type="match status" value="1"/>
</dbReference>
<evidence type="ECO:0000313" key="2">
    <source>
        <dbReference type="EMBL" id="KRO02537.1"/>
    </source>
</evidence>
<dbReference type="Proteomes" id="UP000051886">
    <property type="component" value="Unassembled WGS sequence"/>
</dbReference>
<dbReference type="PANTHER" id="PTHR13696">
    <property type="entry name" value="P-LOOP CONTAINING NUCLEOSIDE TRIPHOSPHATE HYDROLASE"/>
    <property type="match status" value="1"/>
</dbReference>
<feature type="domain" description="AAA" evidence="1">
    <location>
        <begin position="19"/>
        <end position="191"/>
    </location>
</feature>
<dbReference type="PANTHER" id="PTHR13696:SF99">
    <property type="entry name" value="COBYRINIC ACID AC-DIAMIDE SYNTHASE"/>
    <property type="match status" value="1"/>
</dbReference>
<evidence type="ECO:0000313" key="3">
    <source>
        <dbReference type="Proteomes" id="UP000051886"/>
    </source>
</evidence>
<dbReference type="CDD" id="cd02042">
    <property type="entry name" value="ParAB_family"/>
    <property type="match status" value="1"/>
</dbReference>
<evidence type="ECO:0000259" key="1">
    <source>
        <dbReference type="Pfam" id="PF13614"/>
    </source>
</evidence>
<dbReference type="Pfam" id="PF13614">
    <property type="entry name" value="AAA_31"/>
    <property type="match status" value="1"/>
</dbReference>
<dbReference type="InterPro" id="IPR025669">
    <property type="entry name" value="AAA_dom"/>
</dbReference>
<protein>
    <submittedName>
        <fullName evidence="2">Replication-associated protein RepB</fullName>
    </submittedName>
</protein>
<organism evidence="2 3">
    <name type="scientific">Ligilactobacillus pobuzihii</name>
    <dbReference type="NCBI Taxonomy" id="449659"/>
    <lineage>
        <taxon>Bacteria</taxon>
        <taxon>Bacillati</taxon>
        <taxon>Bacillota</taxon>
        <taxon>Bacilli</taxon>
        <taxon>Lactobacillales</taxon>
        <taxon>Lactobacillaceae</taxon>
        <taxon>Ligilactobacillus</taxon>
    </lineage>
</organism>
<dbReference type="InterPro" id="IPR027417">
    <property type="entry name" value="P-loop_NTPase"/>
</dbReference>
<dbReference type="PATRIC" id="fig|449659.4.peg.1143"/>
<accession>A0A0R2LLS9</accession>
<dbReference type="STRING" id="449659.IV66_GL001130"/>
<dbReference type="EMBL" id="JQCN01000002">
    <property type="protein sequence ID" value="KRO02537.1"/>
    <property type="molecule type" value="Genomic_DNA"/>
</dbReference>
<keyword evidence="3" id="KW-1185">Reference proteome</keyword>
<sequence length="272" mass="30825">MDMIYVKVGATMNGKTLLNFNFKGGVGKTTLTVMETYLLGQEGKKVLLIDFDPQGNATEIMKETYKADLKPELSLYEGLLGGNLSKSIVSVTNQIDMIPTDWTLSLWIGAVEKVSRVKRNILLPQMLSKLKQNYDYIFIDVPPTINVFTNNAIMASDFISIVLQTQKQSYTSSLKTATHLGELREQYNGSFQLVGAILYLMKPRAKVDTEISAQAKDFFGEGVFSNSIRTQERVKTFANEGIRNKDHWDKRAIQMYQMVLNEQILRIQQLEE</sequence>
<reference evidence="2 3" key="1">
    <citation type="journal article" date="2015" name="Genome Announc.">
        <title>Expanding the biotechnology potential of lactobacilli through comparative genomics of 213 strains and associated genera.</title>
        <authorList>
            <person name="Sun Z."/>
            <person name="Harris H.M."/>
            <person name="McCann A."/>
            <person name="Guo C."/>
            <person name="Argimon S."/>
            <person name="Zhang W."/>
            <person name="Yang X."/>
            <person name="Jeffery I.B."/>
            <person name="Cooney J.C."/>
            <person name="Kagawa T.F."/>
            <person name="Liu W."/>
            <person name="Song Y."/>
            <person name="Salvetti E."/>
            <person name="Wrobel A."/>
            <person name="Rasinkangas P."/>
            <person name="Parkhill J."/>
            <person name="Rea M.C."/>
            <person name="O'Sullivan O."/>
            <person name="Ritari J."/>
            <person name="Douillard F.P."/>
            <person name="Paul Ross R."/>
            <person name="Yang R."/>
            <person name="Briner A.E."/>
            <person name="Felis G.E."/>
            <person name="de Vos W.M."/>
            <person name="Barrangou R."/>
            <person name="Klaenhammer T.R."/>
            <person name="Caufield P.W."/>
            <person name="Cui Y."/>
            <person name="Zhang H."/>
            <person name="O'Toole P.W."/>
        </authorList>
    </citation>
    <scope>NUCLEOTIDE SEQUENCE [LARGE SCALE GENOMIC DNA]</scope>
    <source>
        <strain evidence="2 3">NBRC 103219</strain>
    </source>
</reference>
<comment type="caution">
    <text evidence="2">The sequence shown here is derived from an EMBL/GenBank/DDBJ whole genome shotgun (WGS) entry which is preliminary data.</text>
</comment>
<gene>
    <name evidence="2" type="ORF">IV66_GL001130</name>
</gene>